<dbReference type="SMART" id="SM00027">
    <property type="entry name" value="EH"/>
    <property type="match status" value="4"/>
</dbReference>
<dbReference type="CDD" id="cd21383">
    <property type="entry name" value="GAT_GGA_Tom1-like"/>
    <property type="match status" value="1"/>
</dbReference>
<dbReference type="InterPro" id="IPR011992">
    <property type="entry name" value="EF-hand-dom_pair"/>
</dbReference>
<dbReference type="PROSITE" id="PS50222">
    <property type="entry name" value="EF_HAND_2"/>
    <property type="match status" value="2"/>
</dbReference>
<sequence length="827" mass="90302">MILLPPDGPSPTTQHAPYYLPLPGPPPVHSQAPVHGAVISPEDDVQRLFNVCKVGRGNAELLQEVLVYAKPQELKNDITKELVGRARASHELIGSQIPWATTEAEKSRHVARSIVQTTQEQLLESLLAAHGDLTECLKMYEDLERIAIEQEAEERRKTERLIEALTAVAEYEASTEETPLIDWVFSTGDSERTGKINPQTATRIFSASNLPPDALARIWEIASVDSKDGLLDRQGVGVALRLIGHAQKGAVVTESLVKRPGPLAVLENISPVPSEPVAGPSSGMILGALPPLTMHDKAKFKKIFKASGAQNGFMPGQQAREVFMKSKLPRETLQQIWALADVHRRGLLDLTDFTIAMYLIQALMTGKIFTVPTSLPQHVYDEAGRRSPQPVSTPNHVDLPPAPPLHPLRSTAPVAASPFADPPMRTPTTSPFADPPPRHPSSRNTPISTSQANSLGWEISPATKVQADHVFSTLDPRNKGRVKGEAVREYIRQVGLSSNAIGRIWDLVDINRKGYLIRDEFTMAMHLVKMRKDGQHLPHSLPPGLLAGSLPEEHHDAYTGIVADAPQYLQPTSRLTSLHASSCSEDRSRLSVASAGPSNLRSSRSSPHLSTLASIQPFATPLPAPSTPFPMSPLPPGVMTYVPSQPTNIEQWNLKPEERARYDRYFDQLDTQRKGYLLSDVAVPFFARAKLPNDVMATIWDMADSEHDGQLTREDFAVAMHLIRQKLAGAELPTPTPALTSSPTAPLSRPDSTATPPRRASMPNQGDTLSRHTSVGHQPMQPIVQPAPVTPPVQLDPTTVRLPDDVDDGIRSDTPPPPYELIAPDAT</sequence>
<dbReference type="SUPFAM" id="SSF47473">
    <property type="entry name" value="EF-hand"/>
    <property type="match status" value="4"/>
</dbReference>
<feature type="compositionally biased region" description="Polar residues" evidence="2">
    <location>
        <begin position="442"/>
        <end position="452"/>
    </location>
</feature>
<feature type="coiled-coil region" evidence="1">
    <location>
        <begin position="140"/>
        <end position="168"/>
    </location>
</feature>
<dbReference type="Proteomes" id="UP000292082">
    <property type="component" value="Unassembled WGS sequence"/>
</dbReference>
<dbReference type="PANTHER" id="PTHR11216:SF170">
    <property type="entry name" value="DYNAMIN ASSOCIATED PROTEIN 160, ISOFORM D"/>
    <property type="match status" value="1"/>
</dbReference>
<dbReference type="CDD" id="cd00052">
    <property type="entry name" value="EH"/>
    <property type="match status" value="3"/>
</dbReference>
<dbReference type="GO" id="GO:0005509">
    <property type="term" value="F:calcium ion binding"/>
    <property type="evidence" value="ECO:0007669"/>
    <property type="project" value="InterPro"/>
</dbReference>
<keyword evidence="4" id="KW-1185">Reference proteome</keyword>
<keyword evidence="1" id="KW-0175">Coiled coil</keyword>
<feature type="compositionally biased region" description="Polar residues" evidence="2">
    <location>
        <begin position="762"/>
        <end position="776"/>
    </location>
</feature>
<dbReference type="GO" id="GO:0005737">
    <property type="term" value="C:cytoplasm"/>
    <property type="evidence" value="ECO:0007669"/>
    <property type="project" value="TreeGrafter"/>
</dbReference>
<proteinExistence type="predicted"/>
<feature type="region of interest" description="Disordered" evidence="2">
    <location>
        <begin position="729"/>
        <end position="827"/>
    </location>
</feature>
<dbReference type="GO" id="GO:0006897">
    <property type="term" value="P:endocytosis"/>
    <property type="evidence" value="ECO:0007669"/>
    <property type="project" value="TreeGrafter"/>
</dbReference>
<dbReference type="GO" id="GO:0016197">
    <property type="term" value="P:endosomal transport"/>
    <property type="evidence" value="ECO:0007669"/>
    <property type="project" value="TreeGrafter"/>
</dbReference>
<accession>A0A4Q9P763</accession>
<reference evidence="3 4" key="1">
    <citation type="submission" date="2019-01" db="EMBL/GenBank/DDBJ databases">
        <title>Draft genome sequences of three monokaryotic isolates of the white-rot basidiomycete fungus Dichomitus squalens.</title>
        <authorList>
            <consortium name="DOE Joint Genome Institute"/>
            <person name="Lopez S.C."/>
            <person name="Andreopoulos B."/>
            <person name="Pangilinan J."/>
            <person name="Lipzen A."/>
            <person name="Riley R."/>
            <person name="Ahrendt S."/>
            <person name="Ng V."/>
            <person name="Barry K."/>
            <person name="Daum C."/>
            <person name="Grigoriev I.V."/>
            <person name="Hilden K.S."/>
            <person name="Makela M.R."/>
            <person name="de Vries R.P."/>
        </authorList>
    </citation>
    <scope>NUCLEOTIDE SEQUENCE [LARGE SCALE GENOMIC DNA]</scope>
    <source>
        <strain evidence="3 4">CBS 464.89</strain>
    </source>
</reference>
<dbReference type="Pfam" id="PF12763">
    <property type="entry name" value="EH"/>
    <property type="match status" value="4"/>
</dbReference>
<dbReference type="STRING" id="114155.A0A4Q9P763"/>
<evidence type="ECO:0000256" key="1">
    <source>
        <dbReference type="SAM" id="Coils"/>
    </source>
</evidence>
<dbReference type="InterPro" id="IPR000261">
    <property type="entry name" value="EH_dom"/>
</dbReference>
<feature type="compositionally biased region" description="Low complexity" evidence="2">
    <location>
        <begin position="729"/>
        <end position="748"/>
    </location>
</feature>
<dbReference type="Gene3D" id="1.10.238.10">
    <property type="entry name" value="EF-hand"/>
    <property type="match status" value="4"/>
</dbReference>
<feature type="compositionally biased region" description="Polar residues" evidence="2">
    <location>
        <begin position="596"/>
        <end position="607"/>
    </location>
</feature>
<evidence type="ECO:0000313" key="3">
    <source>
        <dbReference type="EMBL" id="TBU66148.1"/>
    </source>
</evidence>
<dbReference type="SUPFAM" id="SSF89009">
    <property type="entry name" value="GAT-like domain"/>
    <property type="match status" value="1"/>
</dbReference>
<dbReference type="SMART" id="SM00054">
    <property type="entry name" value="EFh"/>
    <property type="match status" value="4"/>
</dbReference>
<dbReference type="AlphaFoldDB" id="A0A4Q9P763"/>
<dbReference type="PANTHER" id="PTHR11216">
    <property type="entry name" value="EH DOMAIN"/>
    <property type="match status" value="1"/>
</dbReference>
<evidence type="ECO:0000313" key="4">
    <source>
        <dbReference type="Proteomes" id="UP000292082"/>
    </source>
</evidence>
<protein>
    <submittedName>
        <fullName evidence="3">EF-hand protein</fullName>
    </submittedName>
</protein>
<evidence type="ECO:0000256" key="2">
    <source>
        <dbReference type="SAM" id="MobiDB-lite"/>
    </source>
</evidence>
<dbReference type="InterPro" id="IPR002048">
    <property type="entry name" value="EF_hand_dom"/>
</dbReference>
<name>A0A4Q9P763_9APHY</name>
<dbReference type="PROSITE" id="PS50031">
    <property type="entry name" value="EH"/>
    <property type="match status" value="4"/>
</dbReference>
<feature type="region of interest" description="Disordered" evidence="2">
    <location>
        <begin position="586"/>
        <end position="607"/>
    </location>
</feature>
<gene>
    <name evidence="3" type="ORF">BD310DRAFT_44307</name>
</gene>
<feature type="region of interest" description="Disordered" evidence="2">
    <location>
        <begin position="383"/>
        <end position="452"/>
    </location>
</feature>
<feature type="compositionally biased region" description="Basic and acidic residues" evidence="2">
    <location>
        <begin position="802"/>
        <end position="811"/>
    </location>
</feature>
<organism evidence="3 4">
    <name type="scientific">Dichomitus squalens</name>
    <dbReference type="NCBI Taxonomy" id="114155"/>
    <lineage>
        <taxon>Eukaryota</taxon>
        <taxon>Fungi</taxon>
        <taxon>Dikarya</taxon>
        <taxon>Basidiomycota</taxon>
        <taxon>Agaricomycotina</taxon>
        <taxon>Agaricomycetes</taxon>
        <taxon>Polyporales</taxon>
        <taxon>Polyporaceae</taxon>
        <taxon>Dichomitus</taxon>
    </lineage>
</organism>
<dbReference type="EMBL" id="ML145084">
    <property type="protein sequence ID" value="TBU66148.1"/>
    <property type="molecule type" value="Genomic_DNA"/>
</dbReference>
<dbReference type="GO" id="GO:0005886">
    <property type="term" value="C:plasma membrane"/>
    <property type="evidence" value="ECO:0007669"/>
    <property type="project" value="TreeGrafter"/>
</dbReference>